<comment type="caution">
    <text evidence="7">The sequence shown here is derived from an EMBL/GenBank/DDBJ whole genome shotgun (WGS) entry which is preliminary data.</text>
</comment>
<dbReference type="CDD" id="cd06580">
    <property type="entry name" value="TM_PBP1_transp_TpRbsC_like"/>
    <property type="match status" value="1"/>
</dbReference>
<protein>
    <recommendedName>
        <fullName evidence="9">ABC transporter permease</fullName>
    </recommendedName>
</protein>
<evidence type="ECO:0000256" key="2">
    <source>
        <dbReference type="ARBA" id="ARBA00022475"/>
    </source>
</evidence>
<keyword evidence="4 6" id="KW-1133">Transmembrane helix</keyword>
<feature type="transmembrane region" description="Helical" evidence="6">
    <location>
        <begin position="175"/>
        <end position="194"/>
    </location>
</feature>
<keyword evidence="2" id="KW-1003">Cell membrane</keyword>
<feature type="transmembrane region" description="Helical" evidence="6">
    <location>
        <begin position="225"/>
        <end position="241"/>
    </location>
</feature>
<dbReference type="InterPro" id="IPR001851">
    <property type="entry name" value="ABC_transp_permease"/>
</dbReference>
<evidence type="ECO:0000313" key="8">
    <source>
        <dbReference type="Proteomes" id="UP000070184"/>
    </source>
</evidence>
<sequence length="298" mass="32300">MVGTEFVVSFLQASIIFLFAGLGELFDQRSGVLNIGIEGMMLFSAFSAFAAASITGNPWLGLLAGMTTGGIIGLFHGVLAISLRVDQVVIGMGVWIFAMGMTTYLGRPYVGPLAQGATIPEIGWGLTPLFFVGVLLAFVMWYVLYKTGFGLKTRSVGENPVAAEVSGISVYKIRYAAVVVGGVLAGVSGAYLTLVYTPVWSSNVTMGRGWIALALVMFSLRKPKILLGGALLFGFLWHSALRPEVIFPFLPEIHYQFFRMIPYIVTIAVLTIISTDRIRQKIGEPEPQALGEPYVREE</sequence>
<dbReference type="PATRIC" id="fig|1698260.3.peg.1085"/>
<dbReference type="Pfam" id="PF02653">
    <property type="entry name" value="BPD_transp_2"/>
    <property type="match status" value="1"/>
</dbReference>
<dbReference type="AlphaFoldDB" id="A0A133U3L3"/>
<comment type="subcellular location">
    <subcellularLocation>
        <location evidence="1">Cell membrane</location>
        <topology evidence="1">Multi-pass membrane protein</topology>
    </subcellularLocation>
</comment>
<organism evidence="7 8">
    <name type="scientific">candidate division MSBL1 archaeon SCGC-AAA259B11</name>
    <dbReference type="NCBI Taxonomy" id="1698260"/>
    <lineage>
        <taxon>Archaea</taxon>
        <taxon>Methanobacteriati</taxon>
        <taxon>Methanobacteriota</taxon>
        <taxon>candidate division MSBL1</taxon>
    </lineage>
</organism>
<dbReference type="GO" id="GO:0022857">
    <property type="term" value="F:transmembrane transporter activity"/>
    <property type="evidence" value="ECO:0007669"/>
    <property type="project" value="InterPro"/>
</dbReference>
<evidence type="ECO:0000256" key="3">
    <source>
        <dbReference type="ARBA" id="ARBA00022692"/>
    </source>
</evidence>
<evidence type="ECO:0000256" key="4">
    <source>
        <dbReference type="ARBA" id="ARBA00022989"/>
    </source>
</evidence>
<feature type="transmembrane region" description="Helical" evidence="6">
    <location>
        <begin position="253"/>
        <end position="273"/>
    </location>
</feature>
<proteinExistence type="predicted"/>
<keyword evidence="8" id="KW-1185">Reference proteome</keyword>
<evidence type="ECO:0000256" key="6">
    <source>
        <dbReference type="SAM" id="Phobius"/>
    </source>
</evidence>
<feature type="transmembrane region" description="Helical" evidence="6">
    <location>
        <begin position="126"/>
        <end position="145"/>
    </location>
</feature>
<feature type="transmembrane region" description="Helical" evidence="6">
    <location>
        <begin position="60"/>
        <end position="81"/>
    </location>
</feature>
<dbReference type="PANTHER" id="PTHR43370:SF2">
    <property type="entry name" value="ABC TRANSPORTER PERMEASE PROTEIN"/>
    <property type="match status" value="1"/>
</dbReference>
<reference evidence="7 8" key="1">
    <citation type="journal article" date="2016" name="Sci. Rep.">
        <title>Metabolic traits of an uncultured archaeal lineage -MSBL1- from brine pools of the Red Sea.</title>
        <authorList>
            <person name="Mwirichia R."/>
            <person name="Alam I."/>
            <person name="Rashid M."/>
            <person name="Vinu M."/>
            <person name="Ba-Alawi W."/>
            <person name="Anthony Kamau A."/>
            <person name="Kamanda Ngugi D."/>
            <person name="Goker M."/>
            <person name="Klenk H.P."/>
            <person name="Bajic V."/>
            <person name="Stingl U."/>
        </authorList>
    </citation>
    <scope>NUCLEOTIDE SEQUENCE [LARGE SCALE GENOMIC DNA]</scope>
    <source>
        <strain evidence="7">SCGC-AAA259B11</strain>
    </source>
</reference>
<evidence type="ECO:0000313" key="7">
    <source>
        <dbReference type="EMBL" id="KXA88770.1"/>
    </source>
</evidence>
<evidence type="ECO:0000256" key="1">
    <source>
        <dbReference type="ARBA" id="ARBA00004651"/>
    </source>
</evidence>
<dbReference type="PANTHER" id="PTHR43370">
    <property type="entry name" value="SUGAR ABC TRANSPORTER INTEGRAL MEMBRANE PROTEIN-RELATED"/>
    <property type="match status" value="1"/>
</dbReference>
<feature type="transmembrane region" description="Helical" evidence="6">
    <location>
        <begin position="33"/>
        <end position="54"/>
    </location>
</feature>
<accession>A0A133U3L3</accession>
<feature type="transmembrane region" description="Helical" evidence="6">
    <location>
        <begin position="200"/>
        <end position="218"/>
    </location>
</feature>
<dbReference type="GO" id="GO:0005886">
    <property type="term" value="C:plasma membrane"/>
    <property type="evidence" value="ECO:0007669"/>
    <property type="project" value="UniProtKB-SubCell"/>
</dbReference>
<keyword evidence="5 6" id="KW-0472">Membrane</keyword>
<dbReference type="EMBL" id="LHXK01000081">
    <property type="protein sequence ID" value="KXA88770.1"/>
    <property type="molecule type" value="Genomic_DNA"/>
</dbReference>
<evidence type="ECO:0000256" key="5">
    <source>
        <dbReference type="ARBA" id="ARBA00023136"/>
    </source>
</evidence>
<name>A0A133U3L3_9EURY</name>
<feature type="transmembrane region" description="Helical" evidence="6">
    <location>
        <begin position="88"/>
        <end position="106"/>
    </location>
</feature>
<dbReference type="Proteomes" id="UP000070184">
    <property type="component" value="Unassembled WGS sequence"/>
</dbReference>
<keyword evidence="3 6" id="KW-0812">Transmembrane</keyword>
<evidence type="ECO:0008006" key="9">
    <source>
        <dbReference type="Google" id="ProtNLM"/>
    </source>
</evidence>
<feature type="transmembrane region" description="Helical" evidence="6">
    <location>
        <begin position="6"/>
        <end position="26"/>
    </location>
</feature>
<gene>
    <name evidence="7" type="ORF">AKJ61_04215</name>
</gene>